<comment type="subunit">
    <text evidence="6">Monomer.</text>
</comment>
<evidence type="ECO:0000256" key="25">
    <source>
        <dbReference type="PIRSR" id="PIRSR605502-1"/>
    </source>
</evidence>
<evidence type="ECO:0000256" key="15">
    <source>
        <dbReference type="ARBA" id="ARBA00023204"/>
    </source>
</evidence>
<dbReference type="PANTHER" id="PTHR16222">
    <property type="entry name" value="ADP-RIBOSYLGLYCOHYDROLASE"/>
    <property type="match status" value="1"/>
</dbReference>
<gene>
    <name evidence="26" type="ORF">TKK_015677</name>
</gene>
<evidence type="ECO:0000256" key="12">
    <source>
        <dbReference type="ARBA" id="ARBA00022801"/>
    </source>
</evidence>
<evidence type="ECO:0000256" key="16">
    <source>
        <dbReference type="ARBA" id="ARBA00023242"/>
    </source>
</evidence>
<evidence type="ECO:0000256" key="5">
    <source>
        <dbReference type="ARBA" id="ARBA00010702"/>
    </source>
</evidence>
<evidence type="ECO:0000256" key="9">
    <source>
        <dbReference type="ARBA" id="ARBA00022490"/>
    </source>
</evidence>
<evidence type="ECO:0000256" key="22">
    <source>
        <dbReference type="ARBA" id="ARBA00043187"/>
    </source>
</evidence>
<dbReference type="GO" id="GO:0005694">
    <property type="term" value="C:chromosome"/>
    <property type="evidence" value="ECO:0007669"/>
    <property type="project" value="UniProtKB-SubCell"/>
</dbReference>
<evidence type="ECO:0000256" key="18">
    <source>
        <dbReference type="ARBA" id="ARBA00042398"/>
    </source>
</evidence>
<accession>A0ABD2W9U1</accession>
<dbReference type="GO" id="GO:0005759">
    <property type="term" value="C:mitochondrial matrix"/>
    <property type="evidence" value="ECO:0007669"/>
    <property type="project" value="UniProtKB-SubCell"/>
</dbReference>
<evidence type="ECO:0000256" key="21">
    <source>
        <dbReference type="ARBA" id="ARBA00042850"/>
    </source>
</evidence>
<evidence type="ECO:0000256" key="24">
    <source>
        <dbReference type="ARBA" id="ARBA00049015"/>
    </source>
</evidence>
<dbReference type="SUPFAM" id="SSF101478">
    <property type="entry name" value="ADP-ribosylglycohydrolase"/>
    <property type="match status" value="1"/>
</dbReference>
<dbReference type="Proteomes" id="UP001627154">
    <property type="component" value="Unassembled WGS sequence"/>
</dbReference>
<comment type="catalytic activity">
    <reaction evidence="24">
        <text>alpha-NAD(+) + H2O = ADP-D-ribose + nicotinamide + H(+)</text>
        <dbReference type="Rhea" id="RHEA:68792"/>
        <dbReference type="ChEBI" id="CHEBI:15377"/>
        <dbReference type="ChEBI" id="CHEBI:15378"/>
        <dbReference type="ChEBI" id="CHEBI:17154"/>
        <dbReference type="ChEBI" id="CHEBI:57967"/>
        <dbReference type="ChEBI" id="CHEBI:77017"/>
    </reaction>
</comment>
<keyword evidence="13 25" id="KW-0460">Magnesium</keyword>
<dbReference type="Gene3D" id="1.10.4080.10">
    <property type="entry name" value="ADP-ribosylation/Crystallin J1"/>
    <property type="match status" value="1"/>
</dbReference>
<keyword evidence="15" id="KW-0234">DNA repair</keyword>
<keyword evidence="16" id="KW-0539">Nucleus</keyword>
<dbReference type="FunFam" id="1.10.4080.10:FF:000001">
    <property type="entry name" value="ADP-ribose glycohydrolase ARH3"/>
    <property type="match status" value="1"/>
</dbReference>
<feature type="binding site" evidence="25">
    <location>
        <position position="63"/>
    </location>
    <ligand>
        <name>Mg(2+)</name>
        <dbReference type="ChEBI" id="CHEBI:18420"/>
        <label>1</label>
    </ligand>
</feature>
<dbReference type="EC" id="3.2.1.143" evidence="7"/>
<sequence length="354" mass="39094">MTKIDLSLFAKKFRGSFLGVLTGDCLGSPYENEKLTSGMRLVLQKSFDTMEGPVYKVIQYTDDSAMTKSVAESLIEKKDLDLKDLAMKFVKSYYLEPNRGYGSGVVTVFQKLRGSKFADVLLPAKEQFNGGGSFGNGAAMRVAPISMFCYNNYDKLIELAQKQSLLTHTHKIGVDGAILQAMAIQQSLHIHPEEQFNVIEFVDQLLNKMKFVEIDEEGLDLIEAQPYTAQLKLVKNLLLEEGDDNPTHQKVIKLLGNDISGLRSVPTAIFCFLRAQKPISGINTDNPYRRALQYAISLGGDADTIGSMTGAIAGALYGIDKIPPNIIHHCEASDEFCQLADNLLDIANGLQWNL</sequence>
<feature type="binding site" evidence="25">
    <location>
        <position position="62"/>
    </location>
    <ligand>
        <name>Mg(2+)</name>
        <dbReference type="ChEBI" id="CHEBI:18420"/>
        <label>1</label>
    </ligand>
</feature>
<keyword evidence="14" id="KW-0496">Mitochondrion</keyword>
<evidence type="ECO:0000256" key="4">
    <source>
        <dbReference type="ARBA" id="ARBA00004496"/>
    </source>
</evidence>
<reference evidence="26 27" key="1">
    <citation type="journal article" date="2024" name="bioRxiv">
        <title>A reference genome for Trichogramma kaykai: A tiny desert-dwelling parasitoid wasp with competing sex-ratio distorters.</title>
        <authorList>
            <person name="Culotta J."/>
            <person name="Lindsey A.R."/>
        </authorList>
    </citation>
    <scope>NUCLEOTIDE SEQUENCE [LARGE SCALE GENOMIC DNA]</scope>
    <source>
        <strain evidence="26 27">KSX58</strain>
    </source>
</reference>
<evidence type="ECO:0000256" key="19">
    <source>
        <dbReference type="ARBA" id="ARBA00042471"/>
    </source>
</evidence>
<comment type="caution">
    <text evidence="26">The sequence shown here is derived from an EMBL/GenBank/DDBJ whole genome shotgun (WGS) entry which is preliminary data.</text>
</comment>
<keyword evidence="12" id="KW-0378">Hydrolase</keyword>
<feature type="binding site" evidence="25">
    <location>
        <position position="61"/>
    </location>
    <ligand>
        <name>Mg(2+)</name>
        <dbReference type="ChEBI" id="CHEBI:18420"/>
        <label>1</label>
    </ligand>
</feature>
<dbReference type="Pfam" id="PF03747">
    <property type="entry name" value="ADP_ribosyl_GH"/>
    <property type="match status" value="1"/>
</dbReference>
<keyword evidence="11" id="KW-0227">DNA damage</keyword>
<organism evidence="26 27">
    <name type="scientific">Trichogramma kaykai</name>
    <dbReference type="NCBI Taxonomy" id="54128"/>
    <lineage>
        <taxon>Eukaryota</taxon>
        <taxon>Metazoa</taxon>
        <taxon>Ecdysozoa</taxon>
        <taxon>Arthropoda</taxon>
        <taxon>Hexapoda</taxon>
        <taxon>Insecta</taxon>
        <taxon>Pterygota</taxon>
        <taxon>Neoptera</taxon>
        <taxon>Endopterygota</taxon>
        <taxon>Hymenoptera</taxon>
        <taxon>Apocrita</taxon>
        <taxon>Proctotrupomorpha</taxon>
        <taxon>Chalcidoidea</taxon>
        <taxon>Trichogrammatidae</taxon>
        <taxon>Trichogramma</taxon>
    </lineage>
</organism>
<comment type="cofactor">
    <cofactor evidence="25">
        <name>Mg(2+)</name>
        <dbReference type="ChEBI" id="CHEBI:18420"/>
    </cofactor>
    <text evidence="25">Binds 2 magnesium ions per subunit.</text>
</comment>
<keyword evidence="27" id="KW-1185">Reference proteome</keyword>
<dbReference type="AlphaFoldDB" id="A0ABD2W9U1"/>
<evidence type="ECO:0000256" key="3">
    <source>
        <dbReference type="ARBA" id="ARBA00004305"/>
    </source>
</evidence>
<dbReference type="InterPro" id="IPR036705">
    <property type="entry name" value="Ribosyl_crysJ1_sf"/>
</dbReference>
<evidence type="ECO:0000256" key="1">
    <source>
        <dbReference type="ARBA" id="ARBA00004123"/>
    </source>
</evidence>
<evidence type="ECO:0000256" key="2">
    <source>
        <dbReference type="ARBA" id="ARBA00004286"/>
    </source>
</evidence>
<dbReference type="InterPro" id="IPR005502">
    <property type="entry name" value="Ribosyl_crysJ1"/>
</dbReference>
<dbReference type="GO" id="GO:0140290">
    <property type="term" value="P:peptidyl-serine ADP-deribosylation"/>
    <property type="evidence" value="ECO:0007669"/>
    <property type="project" value="UniProtKB-ARBA"/>
</dbReference>
<evidence type="ECO:0000256" key="14">
    <source>
        <dbReference type="ARBA" id="ARBA00023128"/>
    </source>
</evidence>
<dbReference type="InterPro" id="IPR050792">
    <property type="entry name" value="ADP-ribosylglycohydrolase"/>
</dbReference>
<evidence type="ECO:0000256" key="6">
    <source>
        <dbReference type="ARBA" id="ARBA00011245"/>
    </source>
</evidence>
<feature type="binding site" evidence="25">
    <location>
        <position position="301"/>
    </location>
    <ligand>
        <name>Mg(2+)</name>
        <dbReference type="ChEBI" id="CHEBI:18420"/>
        <label>1</label>
    </ligand>
</feature>
<evidence type="ECO:0000313" key="26">
    <source>
        <dbReference type="EMBL" id="KAL3389464.1"/>
    </source>
</evidence>
<evidence type="ECO:0000256" key="23">
    <source>
        <dbReference type="ARBA" id="ARBA00043193"/>
    </source>
</evidence>
<evidence type="ECO:0000256" key="13">
    <source>
        <dbReference type="ARBA" id="ARBA00022842"/>
    </source>
</evidence>
<dbReference type="EMBL" id="JBJJXI010000123">
    <property type="protein sequence ID" value="KAL3389464.1"/>
    <property type="molecule type" value="Genomic_DNA"/>
</dbReference>
<comment type="similarity">
    <text evidence="5">Belongs to the ADP-ribosylglycohydrolase family.</text>
</comment>
<dbReference type="GO" id="GO:0005634">
    <property type="term" value="C:nucleus"/>
    <property type="evidence" value="ECO:0007669"/>
    <property type="project" value="UniProtKB-SubCell"/>
</dbReference>
<keyword evidence="9" id="KW-0963">Cytoplasm</keyword>
<protein>
    <recommendedName>
        <fullName evidence="17">ADP-ribosylhydrolase ARH3</fullName>
        <ecNumber evidence="7">3.2.1.143</ecNumber>
    </recommendedName>
    <alternativeName>
        <fullName evidence="18">ADP-ribose glycohydrolase ARH3</fullName>
    </alternativeName>
    <alternativeName>
        <fullName evidence="19">ADP-ribosylhydrolase 3</fullName>
    </alternativeName>
    <alternativeName>
        <fullName evidence="22">O-acetyl-ADP-ribose deacetylase ARH3</fullName>
    </alternativeName>
    <alternativeName>
        <fullName evidence="23">Poly(ADP-ribose) glycohydrolase ARH3</fullName>
    </alternativeName>
    <alternativeName>
        <fullName evidence="21">[Protein ADP-ribosylarginine] hydrolase-like protein 2</fullName>
    </alternativeName>
    <alternativeName>
        <fullName evidence="20">[Protein ADP-ribosylserine] hydrolase</fullName>
    </alternativeName>
</protein>
<proteinExistence type="inferred from homology"/>
<name>A0ABD2W9U1_9HYME</name>
<evidence type="ECO:0000256" key="11">
    <source>
        <dbReference type="ARBA" id="ARBA00022763"/>
    </source>
</evidence>
<dbReference type="PANTHER" id="PTHR16222:SF24">
    <property type="entry name" value="ADP-RIBOSYLHYDROLASE ARH3"/>
    <property type="match status" value="1"/>
</dbReference>
<dbReference type="GO" id="GO:0006281">
    <property type="term" value="P:DNA repair"/>
    <property type="evidence" value="ECO:0007669"/>
    <property type="project" value="UniProtKB-KW"/>
</dbReference>
<keyword evidence="10 25" id="KW-0479">Metal-binding</keyword>
<comment type="subcellular location">
    <subcellularLocation>
        <location evidence="2">Chromosome</location>
    </subcellularLocation>
    <subcellularLocation>
        <location evidence="4">Cytoplasm</location>
    </subcellularLocation>
    <subcellularLocation>
        <location evidence="3">Mitochondrion matrix</location>
    </subcellularLocation>
    <subcellularLocation>
        <location evidence="1">Nucleus</location>
    </subcellularLocation>
</comment>
<feature type="binding site" evidence="25">
    <location>
        <position position="304"/>
    </location>
    <ligand>
        <name>Mg(2+)</name>
        <dbReference type="ChEBI" id="CHEBI:18420"/>
        <label>2</label>
    </ligand>
</feature>
<dbReference type="GO" id="GO:0004649">
    <property type="term" value="F:poly(ADP-ribose) glycohydrolase activity"/>
    <property type="evidence" value="ECO:0007669"/>
    <property type="project" value="UniProtKB-EC"/>
</dbReference>
<feature type="binding site" evidence="25">
    <location>
        <position position="303"/>
    </location>
    <ligand>
        <name>Mg(2+)</name>
        <dbReference type="ChEBI" id="CHEBI:18420"/>
        <label>1</label>
    </ligand>
</feature>
<evidence type="ECO:0000256" key="8">
    <source>
        <dbReference type="ARBA" id="ARBA00022454"/>
    </source>
</evidence>
<evidence type="ECO:0000256" key="7">
    <source>
        <dbReference type="ARBA" id="ARBA00012255"/>
    </source>
</evidence>
<dbReference type="GO" id="GO:0046872">
    <property type="term" value="F:metal ion binding"/>
    <property type="evidence" value="ECO:0007669"/>
    <property type="project" value="UniProtKB-KW"/>
</dbReference>
<evidence type="ECO:0000313" key="27">
    <source>
        <dbReference type="Proteomes" id="UP001627154"/>
    </source>
</evidence>
<keyword evidence="8" id="KW-0158">Chromosome</keyword>
<evidence type="ECO:0000256" key="20">
    <source>
        <dbReference type="ARBA" id="ARBA00042722"/>
    </source>
</evidence>
<evidence type="ECO:0000256" key="17">
    <source>
        <dbReference type="ARBA" id="ARBA00041057"/>
    </source>
</evidence>
<evidence type="ECO:0000256" key="10">
    <source>
        <dbReference type="ARBA" id="ARBA00022723"/>
    </source>
</evidence>